<name>A0A383BS91_9ZZZZ</name>
<evidence type="ECO:0000313" key="1">
    <source>
        <dbReference type="EMBL" id="SVE22782.1"/>
    </source>
</evidence>
<dbReference type="EMBL" id="UINC01202806">
    <property type="protein sequence ID" value="SVE22782.1"/>
    <property type="molecule type" value="Genomic_DNA"/>
</dbReference>
<proteinExistence type="predicted"/>
<feature type="non-terminal residue" evidence="1">
    <location>
        <position position="222"/>
    </location>
</feature>
<feature type="non-terminal residue" evidence="1">
    <location>
        <position position="1"/>
    </location>
</feature>
<organism evidence="1">
    <name type="scientific">marine metagenome</name>
    <dbReference type="NCBI Taxonomy" id="408172"/>
    <lineage>
        <taxon>unclassified sequences</taxon>
        <taxon>metagenomes</taxon>
        <taxon>ecological metagenomes</taxon>
    </lineage>
</organism>
<dbReference type="AlphaFoldDB" id="A0A383BS91"/>
<gene>
    <name evidence="1" type="ORF">METZ01_LOCUS475636</name>
</gene>
<accession>A0A383BS91</accession>
<sequence>VKLLKTLIKRLLRLSILEKVGISLTNFDLLKAIGHYKWVLKPIGIPTQPVTFYEKKEITEEDIDLCRRLIDSYAEATNDKPKVHDDEDRLWPENIRKNYHDLTLSLDSEDPKGLALTLSSMFRESFVSGLASGDLVKHSHSKIGNKIWSMSYLDHILSLAEYLGVVRTESPQQGMSAEGLRNGIDELVQKIENVVNTSMDFPDIGSPYGIVANGSLITMEHP</sequence>
<reference evidence="1" key="1">
    <citation type="submission" date="2018-05" db="EMBL/GenBank/DDBJ databases">
        <authorList>
            <person name="Lanie J.A."/>
            <person name="Ng W.-L."/>
            <person name="Kazmierczak K.M."/>
            <person name="Andrzejewski T.M."/>
            <person name="Davidsen T.M."/>
            <person name="Wayne K.J."/>
            <person name="Tettelin H."/>
            <person name="Glass J.I."/>
            <person name="Rusch D."/>
            <person name="Podicherti R."/>
            <person name="Tsui H.-C.T."/>
            <person name="Winkler M.E."/>
        </authorList>
    </citation>
    <scope>NUCLEOTIDE SEQUENCE</scope>
</reference>
<protein>
    <submittedName>
        <fullName evidence="1">Uncharacterized protein</fullName>
    </submittedName>
</protein>